<evidence type="ECO:0000256" key="1">
    <source>
        <dbReference type="ARBA" id="ARBA00004123"/>
    </source>
</evidence>
<proteinExistence type="inferred from homology"/>
<keyword evidence="4" id="KW-0963">Cytoplasm</keyword>
<keyword evidence="6" id="KW-0539">Nucleus</keyword>
<accession>A0A816ENJ3</accession>
<evidence type="ECO:0000313" key="8">
    <source>
        <dbReference type="EMBL" id="CAF1201353.1"/>
    </source>
</evidence>
<dbReference type="OrthoDB" id="9976035at2759"/>
<evidence type="ECO:0000259" key="7">
    <source>
        <dbReference type="Pfam" id="PF03941"/>
    </source>
</evidence>
<gene>
    <name evidence="8" type="ORF">EDS130_LOCUS25385</name>
    <name evidence="9" type="ORF">XAT740_LOCUS55805</name>
</gene>
<evidence type="ECO:0000313" key="9">
    <source>
        <dbReference type="EMBL" id="CAF1655376.1"/>
    </source>
</evidence>
<comment type="subcellular location">
    <subcellularLocation>
        <location evidence="2">Cytoplasm</location>
        <location evidence="2">Cytoskeleton</location>
        <location evidence="2">Spindle</location>
    </subcellularLocation>
    <subcellularLocation>
        <location evidence="1">Nucleus</location>
    </subcellularLocation>
</comment>
<dbReference type="GO" id="GO:0005819">
    <property type="term" value="C:spindle"/>
    <property type="evidence" value="ECO:0007669"/>
    <property type="project" value="UniProtKB-SubCell"/>
</dbReference>
<dbReference type="AlphaFoldDB" id="A0A816ENJ3"/>
<dbReference type="EMBL" id="CAJNOR010010623">
    <property type="protein sequence ID" value="CAF1655376.1"/>
    <property type="molecule type" value="Genomic_DNA"/>
</dbReference>
<organism evidence="9 10">
    <name type="scientific">Adineta ricciae</name>
    <name type="common">Rotifer</name>
    <dbReference type="NCBI Taxonomy" id="249248"/>
    <lineage>
        <taxon>Eukaryota</taxon>
        <taxon>Metazoa</taxon>
        <taxon>Spiralia</taxon>
        <taxon>Gnathifera</taxon>
        <taxon>Rotifera</taxon>
        <taxon>Eurotatoria</taxon>
        <taxon>Bdelloidea</taxon>
        <taxon>Adinetida</taxon>
        <taxon>Adinetidae</taxon>
        <taxon>Adineta</taxon>
    </lineage>
</organism>
<dbReference type="GO" id="GO:0005634">
    <property type="term" value="C:nucleus"/>
    <property type="evidence" value="ECO:0007669"/>
    <property type="project" value="UniProtKB-SubCell"/>
</dbReference>
<name>A0A816ENJ3_ADIRI</name>
<feature type="domain" description="Inner centromere protein ARK-binding" evidence="7">
    <location>
        <begin position="100"/>
        <end position="144"/>
    </location>
</feature>
<dbReference type="Proteomes" id="UP000663828">
    <property type="component" value="Unassembled WGS sequence"/>
</dbReference>
<evidence type="ECO:0000256" key="6">
    <source>
        <dbReference type="ARBA" id="ARBA00023242"/>
    </source>
</evidence>
<evidence type="ECO:0000256" key="2">
    <source>
        <dbReference type="ARBA" id="ARBA00004186"/>
    </source>
</evidence>
<dbReference type="Gene3D" id="6.10.250.2990">
    <property type="match status" value="1"/>
</dbReference>
<protein>
    <recommendedName>
        <fullName evidence="7">Inner centromere protein ARK-binding domain-containing protein</fullName>
    </recommendedName>
</protein>
<dbReference type="Pfam" id="PF03941">
    <property type="entry name" value="INCENP_ARK-bind"/>
    <property type="match status" value="1"/>
</dbReference>
<reference evidence="9" key="1">
    <citation type="submission" date="2021-02" db="EMBL/GenBank/DDBJ databases">
        <authorList>
            <person name="Nowell W R."/>
        </authorList>
    </citation>
    <scope>NUCLEOTIDE SEQUENCE</scope>
</reference>
<evidence type="ECO:0000256" key="3">
    <source>
        <dbReference type="ARBA" id="ARBA00010042"/>
    </source>
</evidence>
<sequence>MAFCTSCLRPSNSSIVTHTQQPTLSLKSLLRRQLLKKSTHISRSRAPTQCSNTQNNVRFQRLNGSNFVREVNPIIECSFKANSTNNYDMTIFHDDQMNETDLSFSHRRKKKIPRWARKSQIQLAFINQIYFNDKNPEEIFGSIQLDLADEIMQSIDTTDVYSSTLFPPNFV</sequence>
<evidence type="ECO:0000256" key="4">
    <source>
        <dbReference type="ARBA" id="ARBA00022490"/>
    </source>
</evidence>
<comment type="caution">
    <text evidence="9">The sequence shown here is derived from an EMBL/GenBank/DDBJ whole genome shotgun (WGS) entry which is preliminary data.</text>
</comment>
<dbReference type="EMBL" id="CAJNOJ010000149">
    <property type="protein sequence ID" value="CAF1201353.1"/>
    <property type="molecule type" value="Genomic_DNA"/>
</dbReference>
<keyword evidence="10" id="KW-1185">Reference proteome</keyword>
<dbReference type="Proteomes" id="UP000663852">
    <property type="component" value="Unassembled WGS sequence"/>
</dbReference>
<evidence type="ECO:0000313" key="10">
    <source>
        <dbReference type="Proteomes" id="UP000663828"/>
    </source>
</evidence>
<evidence type="ECO:0000256" key="5">
    <source>
        <dbReference type="ARBA" id="ARBA00023212"/>
    </source>
</evidence>
<comment type="similarity">
    <text evidence="3">Belongs to the INCENP family.</text>
</comment>
<keyword evidence="5" id="KW-0206">Cytoskeleton</keyword>
<dbReference type="InterPro" id="IPR005635">
    <property type="entry name" value="Inner_centromere_prot_ARK-bd"/>
</dbReference>